<evidence type="ECO:0000256" key="2">
    <source>
        <dbReference type="ARBA" id="ARBA00023002"/>
    </source>
</evidence>
<feature type="domain" description="GFO/IDH/MocA-like oxidoreductase" evidence="5">
    <location>
        <begin position="132"/>
        <end position="250"/>
    </location>
</feature>
<dbReference type="InterPro" id="IPR050984">
    <property type="entry name" value="Gfo/Idh/MocA_domain"/>
</dbReference>
<reference evidence="6 7" key="1">
    <citation type="submission" date="2014-03" db="EMBL/GenBank/DDBJ databases">
        <title>Draft Genome Sequences of 13 Willow Endophytes.</title>
        <authorList>
            <person name="Gan H.Y."/>
            <person name="Gan H.M."/>
            <person name="Savka M.A."/>
            <person name="Hudson A.O."/>
        </authorList>
    </citation>
    <scope>NUCLEOTIDE SEQUENCE [LARGE SCALE GENOMIC DNA]</scope>
    <source>
        <strain evidence="6 7">RIT293</strain>
    </source>
</reference>
<dbReference type="SUPFAM" id="SSF55347">
    <property type="entry name" value="Glyceraldehyde-3-phosphate dehydrogenase-like, C-terminal domain"/>
    <property type="match status" value="1"/>
</dbReference>
<dbReference type="Pfam" id="PF22725">
    <property type="entry name" value="GFO_IDH_MocA_C3"/>
    <property type="match status" value="1"/>
</dbReference>
<dbReference type="InterPro" id="IPR055170">
    <property type="entry name" value="GFO_IDH_MocA-like_dom"/>
</dbReference>
<evidence type="ECO:0000313" key="6">
    <source>
        <dbReference type="EMBL" id="EZP28233.1"/>
    </source>
</evidence>
<dbReference type="EMBL" id="JFYO01000004">
    <property type="protein sequence ID" value="EZP28233.1"/>
    <property type="molecule type" value="Genomic_DNA"/>
</dbReference>
<evidence type="ECO:0000259" key="4">
    <source>
        <dbReference type="Pfam" id="PF01408"/>
    </source>
</evidence>
<proteinExistence type="inferred from homology"/>
<dbReference type="PATRIC" id="fig|273677.3.peg.1193"/>
<dbReference type="OrthoDB" id="9815825at2"/>
<keyword evidence="3" id="KW-0520">NAD</keyword>
<evidence type="ECO:0000259" key="5">
    <source>
        <dbReference type="Pfam" id="PF22725"/>
    </source>
</evidence>
<protein>
    <submittedName>
        <fullName evidence="6">Oxidoreductase domain protein</fullName>
    </submittedName>
</protein>
<dbReference type="GO" id="GO:0016491">
    <property type="term" value="F:oxidoreductase activity"/>
    <property type="evidence" value="ECO:0007669"/>
    <property type="project" value="UniProtKB-KW"/>
</dbReference>
<evidence type="ECO:0000256" key="3">
    <source>
        <dbReference type="ARBA" id="ARBA00023027"/>
    </source>
</evidence>
<comment type="similarity">
    <text evidence="1">Belongs to the Gfo/Idh/MocA family.</text>
</comment>
<dbReference type="PANTHER" id="PTHR22604:SF105">
    <property type="entry name" value="TRANS-1,2-DIHYDROBENZENE-1,2-DIOL DEHYDROGENASE"/>
    <property type="match status" value="1"/>
</dbReference>
<dbReference type="PANTHER" id="PTHR22604">
    <property type="entry name" value="OXIDOREDUCTASES"/>
    <property type="match status" value="1"/>
</dbReference>
<dbReference type="SUPFAM" id="SSF51735">
    <property type="entry name" value="NAD(P)-binding Rossmann-fold domains"/>
    <property type="match status" value="1"/>
</dbReference>
<dbReference type="Gene3D" id="3.30.360.10">
    <property type="entry name" value="Dihydrodipicolinate Reductase, domain 2"/>
    <property type="match status" value="1"/>
</dbReference>
<keyword evidence="2" id="KW-0560">Oxidoreductase</keyword>
<organism evidence="6 7">
    <name type="scientific">Microbacterium oleivorans</name>
    <dbReference type="NCBI Taxonomy" id="273677"/>
    <lineage>
        <taxon>Bacteria</taxon>
        <taxon>Bacillati</taxon>
        <taxon>Actinomycetota</taxon>
        <taxon>Actinomycetes</taxon>
        <taxon>Micrococcales</taxon>
        <taxon>Microbacteriaceae</taxon>
        <taxon>Microbacterium</taxon>
    </lineage>
</organism>
<feature type="domain" description="Gfo/Idh/MocA-like oxidoreductase N-terminal" evidence="4">
    <location>
        <begin position="5"/>
        <end position="118"/>
    </location>
</feature>
<dbReference type="eggNOG" id="COG0673">
    <property type="taxonomic scope" value="Bacteria"/>
</dbReference>
<keyword evidence="7" id="KW-1185">Reference proteome</keyword>
<name>A0A031FUJ5_9MICO</name>
<dbReference type="InterPro" id="IPR036291">
    <property type="entry name" value="NAD(P)-bd_dom_sf"/>
</dbReference>
<dbReference type="Proteomes" id="UP000024001">
    <property type="component" value="Unassembled WGS sequence"/>
</dbReference>
<dbReference type="Gene3D" id="3.40.50.720">
    <property type="entry name" value="NAD(P)-binding Rossmann-like Domain"/>
    <property type="match status" value="1"/>
</dbReference>
<dbReference type="AlphaFoldDB" id="A0A031FUJ5"/>
<sequence length="327" mass="34063">MTHARWAILGAGAISGDFARALPESELGRLHAVGARDQSRAEEFAAAHGAPVVGTYDEILGRDDIDAVYIGTVHTTHTELVHQALAAGKAVLCEKPLGVSPAETDAAIHAAREAGLPLVEAFKYRFGPFADRLREIVGSGALGDLVEIESSLGFAAGSHTGRLFDPATAGGAILDVGCYPLSLVVGVAAWSGRDLSALAVQAVAGTIGETGVDVSAAASIDLGGATANIRTAIVHDLPRLTRIVGRDASLEIPNVWGSRTGSTEAATLIRTEGTREEIEVSTVQPMAAEADATIRALRNGRTEVPEVPWEETRTIARLLAAWRGSID</sequence>
<evidence type="ECO:0000313" key="7">
    <source>
        <dbReference type="Proteomes" id="UP000024001"/>
    </source>
</evidence>
<evidence type="ECO:0000256" key="1">
    <source>
        <dbReference type="ARBA" id="ARBA00010928"/>
    </source>
</evidence>
<dbReference type="Pfam" id="PF01408">
    <property type="entry name" value="GFO_IDH_MocA"/>
    <property type="match status" value="1"/>
</dbReference>
<dbReference type="GO" id="GO:0000166">
    <property type="term" value="F:nucleotide binding"/>
    <property type="evidence" value="ECO:0007669"/>
    <property type="project" value="InterPro"/>
</dbReference>
<dbReference type="RefSeq" id="WP_036310365.1">
    <property type="nucleotide sequence ID" value="NZ_JFYO01000004.1"/>
</dbReference>
<comment type="caution">
    <text evidence="6">The sequence shown here is derived from an EMBL/GenBank/DDBJ whole genome shotgun (WGS) entry which is preliminary data.</text>
</comment>
<gene>
    <name evidence="6" type="ORF">BW34_01211</name>
</gene>
<dbReference type="InterPro" id="IPR000683">
    <property type="entry name" value="Gfo/Idh/MocA-like_OxRdtase_N"/>
</dbReference>
<accession>A0A031FUJ5</accession>